<gene>
    <name evidence="4" type="ORF">JF259_14905</name>
</gene>
<evidence type="ECO:0000256" key="1">
    <source>
        <dbReference type="SAM" id="Coils"/>
    </source>
</evidence>
<keyword evidence="3" id="KW-1133">Transmembrane helix</keyword>
<organism evidence="4 5">
    <name type="scientific">Snuella sedimenti</name>
    <dbReference type="NCBI Taxonomy" id="2798802"/>
    <lineage>
        <taxon>Bacteria</taxon>
        <taxon>Pseudomonadati</taxon>
        <taxon>Bacteroidota</taxon>
        <taxon>Flavobacteriia</taxon>
        <taxon>Flavobacteriales</taxon>
        <taxon>Flavobacteriaceae</taxon>
        <taxon>Snuella</taxon>
    </lineage>
</organism>
<feature type="region of interest" description="Disordered" evidence="2">
    <location>
        <begin position="56"/>
        <end position="93"/>
    </location>
</feature>
<proteinExistence type="predicted"/>
<protein>
    <submittedName>
        <fullName evidence="4">Uncharacterized protein</fullName>
    </submittedName>
</protein>
<keyword evidence="5" id="KW-1185">Reference proteome</keyword>
<dbReference type="AlphaFoldDB" id="A0A8J7LU93"/>
<keyword evidence="3" id="KW-0812">Transmembrane</keyword>
<comment type="caution">
    <text evidence="4">The sequence shown here is derived from an EMBL/GenBank/DDBJ whole genome shotgun (WGS) entry which is preliminary data.</text>
</comment>
<evidence type="ECO:0000313" key="4">
    <source>
        <dbReference type="EMBL" id="MBJ6369381.1"/>
    </source>
</evidence>
<keyword evidence="1" id="KW-0175">Coiled coil</keyword>
<feature type="compositionally biased region" description="Basic and acidic residues" evidence="2">
    <location>
        <begin position="56"/>
        <end position="73"/>
    </location>
</feature>
<dbReference type="EMBL" id="JAELVQ010000025">
    <property type="protein sequence ID" value="MBJ6369381.1"/>
    <property type="molecule type" value="Genomic_DNA"/>
</dbReference>
<reference evidence="4" key="1">
    <citation type="submission" date="2020-12" db="EMBL/GenBank/DDBJ databases">
        <title>Snuella sp. nov., isolated from sediment in Incheon.</title>
        <authorList>
            <person name="Kim W."/>
        </authorList>
    </citation>
    <scope>NUCLEOTIDE SEQUENCE</scope>
    <source>
        <strain evidence="4">CAU 1569</strain>
    </source>
</reference>
<dbReference type="RefSeq" id="WP_199116433.1">
    <property type="nucleotide sequence ID" value="NZ_JAELVQ010000025.1"/>
</dbReference>
<keyword evidence="3" id="KW-0472">Membrane</keyword>
<feature type="transmembrane region" description="Helical" evidence="3">
    <location>
        <begin position="6"/>
        <end position="24"/>
    </location>
</feature>
<evidence type="ECO:0000256" key="2">
    <source>
        <dbReference type="SAM" id="MobiDB-lite"/>
    </source>
</evidence>
<evidence type="ECO:0000256" key="3">
    <source>
        <dbReference type="SAM" id="Phobius"/>
    </source>
</evidence>
<accession>A0A8J7LU93</accession>
<evidence type="ECO:0000313" key="5">
    <source>
        <dbReference type="Proteomes" id="UP000610931"/>
    </source>
</evidence>
<sequence>MKVFRYIVVMAFVMVLLSGSTLIAQGKSKEIKEKNKKEHKEKKVLKGLEEDNYRIGDRLKSEKKDKASKDKGNKGQGNAYGKHKGELKGRAFGQARAAEAKKKLDDEFAVLEQRERDVRKGKERIEEARKRVDKEKESGVLTEDQEREKRDVIERAEKELNDLEGAIKRGKERIKEEKEKLLKIYNEE</sequence>
<dbReference type="Proteomes" id="UP000610931">
    <property type="component" value="Unassembled WGS sequence"/>
</dbReference>
<feature type="coiled-coil region" evidence="1">
    <location>
        <begin position="111"/>
        <end position="188"/>
    </location>
</feature>
<name>A0A8J7LU93_9FLAO</name>